<organism evidence="1">
    <name type="scientific">Anguilla anguilla</name>
    <name type="common">European freshwater eel</name>
    <name type="synonym">Muraena anguilla</name>
    <dbReference type="NCBI Taxonomy" id="7936"/>
    <lineage>
        <taxon>Eukaryota</taxon>
        <taxon>Metazoa</taxon>
        <taxon>Chordata</taxon>
        <taxon>Craniata</taxon>
        <taxon>Vertebrata</taxon>
        <taxon>Euteleostomi</taxon>
        <taxon>Actinopterygii</taxon>
        <taxon>Neopterygii</taxon>
        <taxon>Teleostei</taxon>
        <taxon>Anguilliformes</taxon>
        <taxon>Anguillidae</taxon>
        <taxon>Anguilla</taxon>
    </lineage>
</organism>
<protein>
    <submittedName>
        <fullName evidence="1">Uncharacterized protein</fullName>
    </submittedName>
</protein>
<reference evidence="1" key="2">
    <citation type="journal article" date="2015" name="Fish Shellfish Immunol.">
        <title>Early steps in the European eel (Anguilla anguilla)-Vibrio vulnificus interaction in the gills: Role of the RtxA13 toxin.</title>
        <authorList>
            <person name="Callol A."/>
            <person name="Pajuelo D."/>
            <person name="Ebbesson L."/>
            <person name="Teles M."/>
            <person name="MacKenzie S."/>
            <person name="Amaro C."/>
        </authorList>
    </citation>
    <scope>NUCLEOTIDE SEQUENCE</scope>
</reference>
<dbReference type="AlphaFoldDB" id="A0A0E9XUK9"/>
<dbReference type="EMBL" id="GBXM01003022">
    <property type="protein sequence ID" value="JAI05556.1"/>
    <property type="molecule type" value="Transcribed_RNA"/>
</dbReference>
<accession>A0A0E9XUK9</accession>
<name>A0A0E9XUK9_ANGAN</name>
<reference evidence="1" key="1">
    <citation type="submission" date="2014-11" db="EMBL/GenBank/DDBJ databases">
        <authorList>
            <person name="Amaro Gonzalez C."/>
        </authorList>
    </citation>
    <scope>NUCLEOTIDE SEQUENCE</scope>
</reference>
<evidence type="ECO:0000313" key="1">
    <source>
        <dbReference type="EMBL" id="JAI05556.1"/>
    </source>
</evidence>
<sequence length="22" mass="2774">MMLTFYNQITLRNEKKENIKKM</sequence>
<proteinExistence type="predicted"/>